<dbReference type="OrthoDB" id="8456895at2"/>
<dbReference type="RefSeq" id="WP_065279096.1">
    <property type="nucleotide sequence ID" value="NZ_CP016286.1"/>
</dbReference>
<name>A0A1B1C451_RHILE</name>
<protein>
    <submittedName>
        <fullName evidence="1">Uncharacterized protein</fullName>
    </submittedName>
</protein>
<dbReference type="AlphaFoldDB" id="A0A1B1C451"/>
<proteinExistence type="predicted"/>
<accession>A0A1B1C451</accession>
<evidence type="ECO:0000313" key="1">
    <source>
        <dbReference type="EMBL" id="ANP84446.1"/>
    </source>
</evidence>
<dbReference type="Proteomes" id="UP000092691">
    <property type="component" value="Chromosome"/>
</dbReference>
<organism evidence="1 2">
    <name type="scientific">Rhizobium leguminosarum</name>
    <dbReference type="NCBI Taxonomy" id="384"/>
    <lineage>
        <taxon>Bacteria</taxon>
        <taxon>Pseudomonadati</taxon>
        <taxon>Pseudomonadota</taxon>
        <taxon>Alphaproteobacteria</taxon>
        <taxon>Hyphomicrobiales</taxon>
        <taxon>Rhizobiaceae</taxon>
        <taxon>Rhizobium/Agrobacterium group</taxon>
        <taxon>Rhizobium</taxon>
    </lineage>
</organism>
<dbReference type="EMBL" id="CP016286">
    <property type="protein sequence ID" value="ANP84446.1"/>
    <property type="molecule type" value="Genomic_DNA"/>
</dbReference>
<evidence type="ECO:0000313" key="2">
    <source>
        <dbReference type="Proteomes" id="UP000092691"/>
    </source>
</evidence>
<gene>
    <name evidence="1" type="ORF">BA011_00955</name>
</gene>
<reference evidence="1 2" key="1">
    <citation type="submission" date="2016-06" db="EMBL/GenBank/DDBJ databases">
        <title>Microsymbionts genomes from the relict species Vavilovia formosa.</title>
        <authorList>
            <person name="Chirak E."/>
            <person name="Kimeklis A."/>
            <person name="Andronov E."/>
        </authorList>
    </citation>
    <scope>NUCLEOTIDE SEQUENCE [LARGE SCALE GENOMIC DNA]</scope>
    <source>
        <strain evidence="1 2">Vaf10</strain>
    </source>
</reference>
<sequence length="67" mass="7869">MDINEAIDRWMNGQMTVKELFMATGLRSVKSIYDEVLNDRLERDVESYVWGYWPAAGFMDTRLRCSS</sequence>